<feature type="transmembrane region" description="Helical" evidence="8">
    <location>
        <begin position="225"/>
        <end position="245"/>
    </location>
</feature>
<dbReference type="PRINTS" id="PR00758">
    <property type="entry name" value="ARSENICPUMP"/>
</dbReference>
<evidence type="ECO:0000256" key="6">
    <source>
        <dbReference type="ARBA" id="ARBA00022989"/>
    </source>
</evidence>
<keyword evidence="4" id="KW-1003">Cell membrane</keyword>
<feature type="transmembrane region" description="Helical" evidence="8">
    <location>
        <begin position="6"/>
        <end position="24"/>
    </location>
</feature>
<feature type="transmembrane region" description="Helical" evidence="8">
    <location>
        <begin position="100"/>
        <end position="128"/>
    </location>
</feature>
<keyword evidence="7 8" id="KW-0472">Membrane</keyword>
<dbReference type="PANTHER" id="PTHR43302">
    <property type="entry name" value="TRANSPORTER ARSB-RELATED"/>
    <property type="match status" value="1"/>
</dbReference>
<feature type="transmembrane region" description="Helical" evidence="8">
    <location>
        <begin position="179"/>
        <end position="198"/>
    </location>
</feature>
<evidence type="ECO:0000256" key="7">
    <source>
        <dbReference type="ARBA" id="ARBA00023136"/>
    </source>
</evidence>
<dbReference type="AlphaFoldDB" id="A0A1H0PTP1"/>
<evidence type="ECO:0000256" key="8">
    <source>
        <dbReference type="SAM" id="Phobius"/>
    </source>
</evidence>
<organism evidence="10 11">
    <name type="scientific">Paracidovorax cattleyae</name>
    <dbReference type="NCBI Taxonomy" id="80868"/>
    <lineage>
        <taxon>Bacteria</taxon>
        <taxon>Pseudomonadati</taxon>
        <taxon>Pseudomonadota</taxon>
        <taxon>Betaproteobacteria</taxon>
        <taxon>Burkholderiales</taxon>
        <taxon>Comamonadaceae</taxon>
        <taxon>Paracidovorax</taxon>
    </lineage>
</organism>
<feature type="domain" description="Citrate transporter-like" evidence="9">
    <location>
        <begin position="21"/>
        <end position="356"/>
    </location>
</feature>
<dbReference type="OrthoDB" id="9774335at2"/>
<evidence type="ECO:0000313" key="10">
    <source>
        <dbReference type="EMBL" id="SDP08511.1"/>
    </source>
</evidence>
<keyword evidence="6 8" id="KW-1133">Transmembrane helix</keyword>
<dbReference type="RefSeq" id="WP_092833243.1">
    <property type="nucleotide sequence ID" value="NZ_CP028290.1"/>
</dbReference>
<keyword evidence="11" id="KW-1185">Reference proteome</keyword>
<keyword evidence="5 8" id="KW-0812">Transmembrane</keyword>
<evidence type="ECO:0000256" key="3">
    <source>
        <dbReference type="ARBA" id="ARBA00022448"/>
    </source>
</evidence>
<protein>
    <submittedName>
        <fullName evidence="10">Arsenite efflux membrane protein ArsB</fullName>
    </submittedName>
</protein>
<feature type="transmembrane region" description="Helical" evidence="8">
    <location>
        <begin position="140"/>
        <end position="159"/>
    </location>
</feature>
<dbReference type="PANTHER" id="PTHR43302:SF5">
    <property type="entry name" value="TRANSPORTER ARSB-RELATED"/>
    <property type="match status" value="1"/>
</dbReference>
<accession>A0A1H0PTP1</accession>
<dbReference type="GO" id="GO:0005886">
    <property type="term" value="C:plasma membrane"/>
    <property type="evidence" value="ECO:0007669"/>
    <property type="project" value="UniProtKB-SubCell"/>
</dbReference>
<sequence>MLTMAHPGWTWGVVAIATAAVILRPARIPEALWAVGGALVLAVSGLLPWADAWKGVLRGHDVYLFLAGMMLLSEMARREGVFDWLAVEAARRARGSGERLFAWVFGVGTLVTATLSNDATAVVLTPAVIAVARAVGAAPLPYLLICAFVANAASFLLPISNPANLVLWGGGQMPSLSHWLALFGVPSVAAIGSTYWVLKWRVRQDINRPVAAEVPARPLGTGGRLAAAGLAVSAVVLVGCAWWRIPLGAPTLGAALLTLALLRAGCGHQVGPALKSVSWGVLPLVAGLFVFVQALEVTGVVGHLARMLAEAAAAAPLAAGPALGALLGFGANLVNNLPAGLLAGAALEAAHAAEPLRAAALIGIDLGPNLSITGSLATLLWLAALRREGIEVSAVQFLKFGAWVMPPALAAALLVLMGMSVAGL</sequence>
<dbReference type="EMBL" id="FNJL01000007">
    <property type="protein sequence ID" value="SDP08511.1"/>
    <property type="molecule type" value="Genomic_DNA"/>
</dbReference>
<proteinExistence type="inferred from homology"/>
<comment type="subcellular location">
    <subcellularLocation>
        <location evidence="1">Cell membrane</location>
        <topology evidence="1">Multi-pass membrane protein</topology>
    </subcellularLocation>
</comment>
<dbReference type="Pfam" id="PF03600">
    <property type="entry name" value="CitMHS"/>
    <property type="match status" value="1"/>
</dbReference>
<comment type="similarity">
    <text evidence="2">Belongs to the CitM (TC 2.A.11) transporter family.</text>
</comment>
<feature type="transmembrane region" description="Helical" evidence="8">
    <location>
        <begin position="307"/>
        <end position="331"/>
    </location>
</feature>
<evidence type="ECO:0000313" key="11">
    <source>
        <dbReference type="Proteomes" id="UP000199317"/>
    </source>
</evidence>
<dbReference type="GO" id="GO:0015105">
    <property type="term" value="F:arsenite transmembrane transporter activity"/>
    <property type="evidence" value="ECO:0007669"/>
    <property type="project" value="InterPro"/>
</dbReference>
<gene>
    <name evidence="10" type="ORF">SAMN04489708_10753</name>
</gene>
<name>A0A1H0PTP1_9BURK</name>
<reference evidence="11" key="1">
    <citation type="submission" date="2016-10" db="EMBL/GenBank/DDBJ databases">
        <authorList>
            <person name="Varghese N."/>
            <person name="Submissions S."/>
        </authorList>
    </citation>
    <scope>NUCLEOTIDE SEQUENCE [LARGE SCALE GENOMIC DNA]</scope>
    <source>
        <strain evidence="11">DSM 17101</strain>
    </source>
</reference>
<evidence type="ECO:0000256" key="5">
    <source>
        <dbReference type="ARBA" id="ARBA00022692"/>
    </source>
</evidence>
<feature type="transmembrane region" description="Helical" evidence="8">
    <location>
        <begin position="31"/>
        <end position="50"/>
    </location>
</feature>
<feature type="transmembrane region" description="Helical" evidence="8">
    <location>
        <begin position="397"/>
        <end position="422"/>
    </location>
</feature>
<dbReference type="InterPro" id="IPR000802">
    <property type="entry name" value="Arsenical_pump_ArsB"/>
</dbReference>
<evidence type="ECO:0000256" key="2">
    <source>
        <dbReference type="ARBA" id="ARBA00009843"/>
    </source>
</evidence>
<dbReference type="Proteomes" id="UP000199317">
    <property type="component" value="Unassembled WGS sequence"/>
</dbReference>
<dbReference type="InterPro" id="IPR004680">
    <property type="entry name" value="Cit_transptr-like_dom"/>
</dbReference>
<keyword evidence="3" id="KW-0813">Transport</keyword>
<evidence type="ECO:0000256" key="4">
    <source>
        <dbReference type="ARBA" id="ARBA00022475"/>
    </source>
</evidence>
<feature type="transmembrane region" description="Helical" evidence="8">
    <location>
        <begin position="366"/>
        <end position="385"/>
    </location>
</feature>
<evidence type="ECO:0000256" key="1">
    <source>
        <dbReference type="ARBA" id="ARBA00004651"/>
    </source>
</evidence>
<feature type="transmembrane region" description="Helical" evidence="8">
    <location>
        <begin position="277"/>
        <end position="295"/>
    </location>
</feature>
<evidence type="ECO:0000259" key="9">
    <source>
        <dbReference type="Pfam" id="PF03600"/>
    </source>
</evidence>